<reference evidence="7 8" key="1">
    <citation type="journal article" date="2021" name="DNA Res.">
        <title>Genome analysis of Candida subhashii reveals its hybrid nature and dual mitochondrial genome conformations.</title>
        <authorList>
            <person name="Mixao V."/>
            <person name="Hegedusova E."/>
            <person name="Saus E."/>
            <person name="Pryszcz L.P."/>
            <person name="Cillingova A."/>
            <person name="Nosek J."/>
            <person name="Gabaldon T."/>
        </authorList>
    </citation>
    <scope>NUCLEOTIDE SEQUENCE [LARGE SCALE GENOMIC DNA]</scope>
    <source>
        <strain evidence="7 8">CBS 10753</strain>
    </source>
</reference>
<dbReference type="SMART" id="SM00064">
    <property type="entry name" value="FYVE"/>
    <property type="match status" value="1"/>
</dbReference>
<feature type="region of interest" description="Disordered" evidence="5">
    <location>
        <begin position="144"/>
        <end position="163"/>
    </location>
</feature>
<evidence type="ECO:0000259" key="6">
    <source>
        <dbReference type="PROSITE" id="PS50178"/>
    </source>
</evidence>
<evidence type="ECO:0000256" key="3">
    <source>
        <dbReference type="ARBA" id="ARBA00022833"/>
    </source>
</evidence>
<gene>
    <name evidence="7" type="ORF">J8A68_002308</name>
</gene>
<keyword evidence="3" id="KW-0862">Zinc</keyword>
<dbReference type="AlphaFoldDB" id="A0A8J5QPH5"/>
<comment type="caution">
    <text evidence="7">The sequence shown here is derived from an EMBL/GenBank/DDBJ whole genome shotgun (WGS) entry which is preliminary data.</text>
</comment>
<dbReference type="GO" id="GO:0008270">
    <property type="term" value="F:zinc ion binding"/>
    <property type="evidence" value="ECO:0007669"/>
    <property type="project" value="UniProtKB-KW"/>
</dbReference>
<dbReference type="CDD" id="cd00065">
    <property type="entry name" value="FYVE_like_SF"/>
    <property type="match status" value="1"/>
</dbReference>
<sequence length="547" mass="62338">MSNINNPRTDVSCMPPQQQEYHNPQIGHSSGIMADTATKSIHHSPFQATITSSLMHNADEKNTNANTTMTTTANTSTGTSHSTAHTTPLTSPVTTMLGNGTNETLKETNNNTLPPFSFAKRPIDFPQKTRVSSLSGIESYFGSIQSNENQNNKNSLSKSLKNPDFDYNEQIRFPQMSHTYYTYRKSLQESNNRPILESNNKVLVEVESQNVKYKPATFDLSKPLRRFSNPGRQEAPLKRQNSDDDKLLEEYTTNNYIYERKVERDKLRDMFNNEMMSSVNHPAPKPRIRNQSSFPKLNDNNTAIPSLNQLYQLKKPLCTPAVLRPAFTNDNDSNEAVPQLKPSYSPCNSTIYTITAPISPVRFDIEPTHSHWKSNSMTNNCITCFKPLSTLLMSIICDTNNKRHHCRFCGLIYCSDCLVQDETTNHPNAILLDSNARFIIPIFENIRSKQPPEIKRLFKICRKCSVLYNVLVQDINRSLRNGNGDWKYFSDSTRDELKTLSFVYVENPYVKKESCMRFRLGSREDERNLSNGSGIGDVPNDWTWSSF</sequence>
<dbReference type="InterPro" id="IPR017455">
    <property type="entry name" value="Znf_FYVE-rel"/>
</dbReference>
<dbReference type="PROSITE" id="PS50178">
    <property type="entry name" value="ZF_FYVE"/>
    <property type="match status" value="1"/>
</dbReference>
<dbReference type="Proteomes" id="UP000694255">
    <property type="component" value="Unassembled WGS sequence"/>
</dbReference>
<evidence type="ECO:0000313" key="8">
    <source>
        <dbReference type="Proteomes" id="UP000694255"/>
    </source>
</evidence>
<accession>A0A8J5QPH5</accession>
<feature type="compositionally biased region" description="Basic and acidic residues" evidence="5">
    <location>
        <begin position="235"/>
        <end position="245"/>
    </location>
</feature>
<evidence type="ECO:0000313" key="7">
    <source>
        <dbReference type="EMBL" id="KAG7664170.1"/>
    </source>
</evidence>
<feature type="compositionally biased region" description="Low complexity" evidence="5">
    <location>
        <begin position="145"/>
        <end position="162"/>
    </location>
</feature>
<feature type="region of interest" description="Disordered" evidence="5">
    <location>
        <begin position="223"/>
        <end position="245"/>
    </location>
</feature>
<proteinExistence type="predicted"/>
<dbReference type="OrthoDB" id="5352132at2759"/>
<keyword evidence="8" id="KW-1185">Reference proteome</keyword>
<name>A0A8J5QPH5_9ASCO</name>
<dbReference type="GeneID" id="73469109"/>
<evidence type="ECO:0000256" key="2">
    <source>
        <dbReference type="ARBA" id="ARBA00022771"/>
    </source>
</evidence>
<dbReference type="InterPro" id="IPR000306">
    <property type="entry name" value="Znf_FYVE"/>
</dbReference>
<keyword evidence="1" id="KW-0479">Metal-binding</keyword>
<feature type="domain" description="FYVE-type" evidence="6">
    <location>
        <begin position="375"/>
        <end position="469"/>
    </location>
</feature>
<organism evidence="7 8">
    <name type="scientific">[Candida] subhashii</name>
    <dbReference type="NCBI Taxonomy" id="561895"/>
    <lineage>
        <taxon>Eukaryota</taxon>
        <taxon>Fungi</taxon>
        <taxon>Dikarya</taxon>
        <taxon>Ascomycota</taxon>
        <taxon>Saccharomycotina</taxon>
        <taxon>Pichiomycetes</taxon>
        <taxon>Debaryomycetaceae</taxon>
        <taxon>Spathaspora</taxon>
    </lineage>
</organism>
<evidence type="ECO:0000256" key="1">
    <source>
        <dbReference type="ARBA" id="ARBA00022723"/>
    </source>
</evidence>
<evidence type="ECO:0000256" key="4">
    <source>
        <dbReference type="PROSITE-ProRule" id="PRU00091"/>
    </source>
</evidence>
<feature type="region of interest" description="Disordered" evidence="5">
    <location>
        <begin position="73"/>
        <end position="95"/>
    </location>
</feature>
<dbReference type="Pfam" id="PF01363">
    <property type="entry name" value="FYVE"/>
    <property type="match status" value="1"/>
</dbReference>
<evidence type="ECO:0000256" key="5">
    <source>
        <dbReference type="SAM" id="MobiDB-lite"/>
    </source>
</evidence>
<protein>
    <recommendedName>
        <fullName evidence="6">FYVE-type domain-containing protein</fullName>
    </recommendedName>
</protein>
<dbReference type="RefSeq" id="XP_049264402.1">
    <property type="nucleotide sequence ID" value="XM_049406045.1"/>
</dbReference>
<keyword evidence="2 4" id="KW-0863">Zinc-finger</keyword>
<dbReference type="EMBL" id="JAGSYN010000105">
    <property type="protein sequence ID" value="KAG7664170.1"/>
    <property type="molecule type" value="Genomic_DNA"/>
</dbReference>
<feature type="compositionally biased region" description="Low complexity" evidence="5">
    <location>
        <begin position="73"/>
        <end position="87"/>
    </location>
</feature>